<dbReference type="Proteomes" id="UP001319921">
    <property type="component" value="Chromosome"/>
</dbReference>
<organism evidence="1 2">
    <name type="scientific">Saccharolobus caldissimus</name>
    <dbReference type="NCBI Taxonomy" id="1702097"/>
    <lineage>
        <taxon>Archaea</taxon>
        <taxon>Thermoproteota</taxon>
        <taxon>Thermoprotei</taxon>
        <taxon>Sulfolobales</taxon>
        <taxon>Sulfolobaceae</taxon>
        <taxon>Saccharolobus</taxon>
    </lineage>
</organism>
<evidence type="ECO:0000313" key="1">
    <source>
        <dbReference type="EMBL" id="BDC00284.1"/>
    </source>
</evidence>
<dbReference type="KEGG" id="scas:SACC_33000"/>
<sequence length="45" mass="5337">MTKRTNKTRKSKKEDDEMIDEVQEKFGEFCSDPANYTDEACEKLF</sequence>
<reference evidence="1 2" key="1">
    <citation type="journal article" date="2022" name="Microbiol. Resour. Announc.">
        <title>Complete Genome Sequence of the Hyperthermophilic and Acidophilic Archaeon Saccharolobus caldissimus Strain HS-3T.</title>
        <authorList>
            <person name="Sakai H.D."/>
            <person name="Kurosawa N."/>
        </authorList>
    </citation>
    <scope>NUCLEOTIDE SEQUENCE [LARGE SCALE GENOMIC DNA]</scope>
    <source>
        <strain evidence="1 2">JCM32116</strain>
    </source>
</reference>
<dbReference type="GeneID" id="68868025"/>
<dbReference type="RefSeq" id="WP_229571018.1">
    <property type="nucleotide sequence ID" value="NZ_AP025226.1"/>
</dbReference>
<proteinExistence type="predicted"/>
<keyword evidence="2" id="KW-1185">Reference proteome</keyword>
<dbReference type="EMBL" id="AP025226">
    <property type="protein sequence ID" value="BDC00284.1"/>
    <property type="molecule type" value="Genomic_DNA"/>
</dbReference>
<name>A0AAQ4CWV2_9CREN</name>
<gene>
    <name evidence="1" type="ORF">SACC_33000</name>
</gene>
<accession>A0AAQ4CWV2</accession>
<dbReference type="AlphaFoldDB" id="A0AAQ4CWV2"/>
<evidence type="ECO:0000313" key="2">
    <source>
        <dbReference type="Proteomes" id="UP001319921"/>
    </source>
</evidence>
<protein>
    <submittedName>
        <fullName evidence="1">Uncharacterized protein</fullName>
    </submittedName>
</protein>